<evidence type="ECO:0000256" key="1">
    <source>
        <dbReference type="SAM" id="Phobius"/>
    </source>
</evidence>
<protein>
    <submittedName>
        <fullName evidence="2">Uncharacterized protein</fullName>
    </submittedName>
</protein>
<feature type="transmembrane region" description="Helical" evidence="1">
    <location>
        <begin position="7"/>
        <end position="30"/>
    </location>
</feature>
<evidence type="ECO:0000313" key="2">
    <source>
        <dbReference type="EMBL" id="RDE99376.1"/>
    </source>
</evidence>
<feature type="transmembrane region" description="Helical" evidence="1">
    <location>
        <begin position="90"/>
        <end position="109"/>
    </location>
</feature>
<dbReference type="AlphaFoldDB" id="A0A369ZAJ5"/>
<sequence length="127" mass="14145">MRKPAAVLVVSCYLLINLFLSLTNTLLTYFLGFSSLELEQLIMVNIGGIITAIPALLMLKGKDIGRVFYIFWGIFSLGYGVYNANGYPPALIGTVGPIILFVVCIVWLYQSPANEYFRASNRNKVQE</sequence>
<gene>
    <name evidence="2" type="ORF">DPV87_00715</name>
</gene>
<dbReference type="Proteomes" id="UP000253910">
    <property type="component" value="Unassembled WGS sequence"/>
</dbReference>
<evidence type="ECO:0000313" key="3">
    <source>
        <dbReference type="Proteomes" id="UP000253910"/>
    </source>
</evidence>
<feature type="transmembrane region" description="Helical" evidence="1">
    <location>
        <begin position="66"/>
        <end position="84"/>
    </location>
</feature>
<reference evidence="2 3" key="1">
    <citation type="submission" date="2018-05" db="EMBL/GenBank/DDBJ databases">
        <title>Draft Genome Sequences for a Diverse set of 7 Haemophilus Species.</title>
        <authorList>
            <person name="Nichols M."/>
            <person name="Topaz N."/>
            <person name="Wang X."/>
            <person name="Wang X."/>
            <person name="Boxrud D."/>
        </authorList>
    </citation>
    <scope>NUCLEOTIDE SEQUENCE [LARGE SCALE GENOMIC DNA]</scope>
    <source>
        <strain evidence="2 3">C2008001710</strain>
    </source>
</reference>
<comment type="caution">
    <text evidence="2">The sequence shown here is derived from an EMBL/GenBank/DDBJ whole genome shotgun (WGS) entry which is preliminary data.</text>
</comment>
<feature type="transmembrane region" description="Helical" evidence="1">
    <location>
        <begin position="42"/>
        <end position="59"/>
    </location>
</feature>
<name>A0A369ZAJ5_HAEPA</name>
<keyword evidence="1" id="KW-0812">Transmembrane</keyword>
<organism evidence="2 3">
    <name type="scientific">Haemophilus parainfluenzae</name>
    <dbReference type="NCBI Taxonomy" id="729"/>
    <lineage>
        <taxon>Bacteria</taxon>
        <taxon>Pseudomonadati</taxon>
        <taxon>Pseudomonadota</taxon>
        <taxon>Gammaproteobacteria</taxon>
        <taxon>Pasteurellales</taxon>
        <taxon>Pasteurellaceae</taxon>
        <taxon>Haemophilus</taxon>
    </lineage>
</organism>
<accession>A0A369ZAJ5</accession>
<keyword evidence="1" id="KW-0472">Membrane</keyword>
<dbReference type="EMBL" id="QEPW01000001">
    <property type="protein sequence ID" value="RDE99376.1"/>
    <property type="molecule type" value="Genomic_DNA"/>
</dbReference>
<keyword evidence="1" id="KW-1133">Transmembrane helix</keyword>
<dbReference type="RefSeq" id="WP_111314800.1">
    <property type="nucleotide sequence ID" value="NZ_QEPW01000001.1"/>
</dbReference>
<proteinExistence type="predicted"/>